<keyword evidence="4" id="KW-0699">rRNA-binding</keyword>
<evidence type="ECO:0000256" key="2">
    <source>
        <dbReference type="ARBA" id="ARBA00022490"/>
    </source>
</evidence>
<dbReference type="PANTHER" id="PTHR42855:SF1">
    <property type="entry name" value="ABC TRANSPORTER DOMAIN-CONTAINING PROTEIN"/>
    <property type="match status" value="1"/>
</dbReference>
<organism evidence="14 15">
    <name type="scientific">Paraclostridium sordellii</name>
    <name type="common">Clostridium sordellii</name>
    <dbReference type="NCBI Taxonomy" id="1505"/>
    <lineage>
        <taxon>Bacteria</taxon>
        <taxon>Bacillati</taxon>
        <taxon>Bacillota</taxon>
        <taxon>Clostridia</taxon>
        <taxon>Peptostreptococcales</taxon>
        <taxon>Peptostreptococcaceae</taxon>
        <taxon>Paraclostridium</taxon>
    </lineage>
</organism>
<dbReference type="Gene3D" id="1.10.287.380">
    <property type="entry name" value="Valyl-tRNA synthetase, C-terminal domain"/>
    <property type="match status" value="1"/>
</dbReference>
<dbReference type="GO" id="GO:0003677">
    <property type="term" value="F:DNA binding"/>
    <property type="evidence" value="ECO:0007669"/>
    <property type="project" value="InterPro"/>
</dbReference>
<evidence type="ECO:0000256" key="7">
    <source>
        <dbReference type="ARBA" id="ARBA00022801"/>
    </source>
</evidence>
<dbReference type="InterPro" id="IPR051309">
    <property type="entry name" value="ABCF_ATPase"/>
</dbReference>
<dbReference type="GO" id="GO:0019843">
    <property type="term" value="F:rRNA binding"/>
    <property type="evidence" value="ECO:0007669"/>
    <property type="project" value="UniProtKB-KW"/>
</dbReference>
<dbReference type="InterPro" id="IPR017871">
    <property type="entry name" value="ABC_transporter-like_CS"/>
</dbReference>
<evidence type="ECO:0000256" key="11">
    <source>
        <dbReference type="ARBA" id="ARBA00022917"/>
    </source>
</evidence>
<dbReference type="GO" id="GO:0000049">
    <property type="term" value="F:tRNA binding"/>
    <property type="evidence" value="ECO:0007669"/>
    <property type="project" value="UniProtKB-KW"/>
</dbReference>
<evidence type="ECO:0000256" key="9">
    <source>
        <dbReference type="ARBA" id="ARBA00022845"/>
    </source>
</evidence>
<keyword evidence="5" id="KW-0677">Repeat</keyword>
<dbReference type="Gene3D" id="3.40.50.300">
    <property type="entry name" value="P-loop containing nucleotide triphosphate hydrolases"/>
    <property type="match status" value="2"/>
</dbReference>
<dbReference type="RefSeq" id="WP_055341578.1">
    <property type="nucleotide sequence ID" value="NZ_CDNI01000003.1"/>
</dbReference>
<dbReference type="AlphaFoldDB" id="A0A0C7R2N8"/>
<dbReference type="Pfam" id="PF00005">
    <property type="entry name" value="ABC_tran"/>
    <property type="match status" value="2"/>
</dbReference>
<evidence type="ECO:0000313" key="15">
    <source>
        <dbReference type="Proteomes" id="UP000049127"/>
    </source>
</evidence>
<evidence type="ECO:0000256" key="8">
    <source>
        <dbReference type="ARBA" id="ARBA00022840"/>
    </source>
</evidence>
<evidence type="ECO:0000256" key="4">
    <source>
        <dbReference type="ARBA" id="ARBA00022730"/>
    </source>
</evidence>
<dbReference type="Proteomes" id="UP000049127">
    <property type="component" value="Unassembled WGS sequence"/>
</dbReference>
<protein>
    <submittedName>
        <fullName evidence="14">ABC transporter ATP-binding protein</fullName>
        <ecNumber evidence="14">3.6.3.-</ecNumber>
    </submittedName>
</protein>
<dbReference type="Pfam" id="PF16326">
    <property type="entry name" value="ABC_tran_CTD"/>
    <property type="match status" value="1"/>
</dbReference>
<feature type="domain" description="ABC transporter" evidence="13">
    <location>
        <begin position="318"/>
        <end position="535"/>
    </location>
</feature>
<dbReference type="OrthoDB" id="9801441at2"/>
<proteinExistence type="inferred from homology"/>
<keyword evidence="10" id="KW-0694">RNA-binding</keyword>
<dbReference type="InterPro" id="IPR032524">
    <property type="entry name" value="ABC_tran_C"/>
</dbReference>
<sequence>MNLISLENITKSYSEKVLVNNISLGINEGEKIGLIGVNGTGKSTLLKIIAGVEEPDAGTITKPNKVRIEYLPQNPYYDENATVLEQVFKGTSNEMKILRDYQNTLDRLSLNYEENLNSELLRLQEKIDALNLWDLESEAKSVLTKLGVTNFSQKVGELSGGQRKRISLASALITPCELLILDEPTNHLDNDTIDWLEEYLNNKNLSLLMITHDRYFLDRVTNRIIELDKGNLFSYEGNYSIFLEKKMERLELESSMEQKRQNLIKTELAWVRRGARARTTKQKARLQRFDELVNNKADASKENLEITTASSRLGKKIIEIYSISKSFNDKKVIDDLEYAVTRTDRIGIIGKNGMGKSTLINIINGKLSPDSGHVEIGETVKIGCFSQDDSHMDLDMRSIDYIKEVSDHIETYDGQKITASQLCERFLFDGTMQYTQIRNLSGGERRRLHLLRTLMSSPNVLLLDEPTNDLDIETLNRLEDYLDEFPGVVICVSHDRYFLDRICNKIFAYEGLGKINIYTGNYSDYLIFKESQDFDDTIEVKMPKDTVKKEKPKNSKKLKFSFNEQREFDSIDEDISLLESKIQNIDDNLDKYSSDFTKLQEMLNEKSKLENELEYKYERWEYLNNLAEEIEKSKNN</sequence>
<dbReference type="InterPro" id="IPR027417">
    <property type="entry name" value="P-loop_NTPase"/>
</dbReference>
<keyword evidence="9" id="KW-0810">Translation regulation</keyword>
<keyword evidence="12" id="KW-0175">Coiled coil</keyword>
<dbReference type="InterPro" id="IPR003593">
    <property type="entry name" value="AAA+_ATPase"/>
</dbReference>
<dbReference type="InterPro" id="IPR037118">
    <property type="entry name" value="Val-tRNA_synth_C_sf"/>
</dbReference>
<evidence type="ECO:0000256" key="5">
    <source>
        <dbReference type="ARBA" id="ARBA00022737"/>
    </source>
</evidence>
<dbReference type="EC" id="3.6.3.-" evidence="14"/>
<dbReference type="InterPro" id="IPR032781">
    <property type="entry name" value="ABC_tran_Xtn"/>
</dbReference>
<comment type="similarity">
    <text evidence="1">Belongs to the ABC transporter superfamily. ABCF family. Translational throttle EttA subfamily.</text>
</comment>
<dbReference type="SUPFAM" id="SSF52540">
    <property type="entry name" value="P-loop containing nucleoside triphosphate hydrolases"/>
    <property type="match status" value="2"/>
</dbReference>
<dbReference type="PROSITE" id="PS50893">
    <property type="entry name" value="ABC_TRANSPORTER_2"/>
    <property type="match status" value="2"/>
</dbReference>
<keyword evidence="6" id="KW-0547">Nucleotide-binding</keyword>
<dbReference type="PANTHER" id="PTHR42855">
    <property type="entry name" value="ABC TRANSPORTER ATP-BINDING SUBUNIT"/>
    <property type="match status" value="1"/>
</dbReference>
<accession>A0A0C7R2N8</accession>
<dbReference type="PROSITE" id="PS00211">
    <property type="entry name" value="ABC_TRANSPORTER_1"/>
    <property type="match status" value="1"/>
</dbReference>
<keyword evidence="8 14" id="KW-0067">ATP-binding</keyword>
<gene>
    <name evidence="14" type="ORF">R28058_08281</name>
</gene>
<dbReference type="InterPro" id="IPR003439">
    <property type="entry name" value="ABC_transporter-like_ATP-bd"/>
</dbReference>
<dbReference type="Pfam" id="PF12848">
    <property type="entry name" value="ABC_tran_Xtn"/>
    <property type="match status" value="1"/>
</dbReference>
<dbReference type="CDD" id="cd03221">
    <property type="entry name" value="ABCF_EF-3"/>
    <property type="match status" value="2"/>
</dbReference>
<keyword evidence="7 14" id="KW-0378">Hydrolase</keyword>
<name>A0A0C7R2N8_PARSO</name>
<dbReference type="SMART" id="SM00382">
    <property type="entry name" value="AAA"/>
    <property type="match status" value="2"/>
</dbReference>
<feature type="domain" description="ABC transporter" evidence="13">
    <location>
        <begin position="4"/>
        <end position="254"/>
    </location>
</feature>
<keyword evidence="2" id="KW-0963">Cytoplasm</keyword>
<keyword evidence="3" id="KW-0820">tRNA-binding</keyword>
<evidence type="ECO:0000256" key="3">
    <source>
        <dbReference type="ARBA" id="ARBA00022555"/>
    </source>
</evidence>
<evidence type="ECO:0000259" key="13">
    <source>
        <dbReference type="PROSITE" id="PS50893"/>
    </source>
</evidence>
<evidence type="ECO:0000256" key="1">
    <source>
        <dbReference type="ARBA" id="ARBA00005868"/>
    </source>
</evidence>
<dbReference type="FunFam" id="3.40.50.300:FF:000183">
    <property type="entry name" value="ABC transporter ATP-binding protein yjjK"/>
    <property type="match status" value="1"/>
</dbReference>
<dbReference type="EMBL" id="CEKZ01000003">
    <property type="protein sequence ID" value="CEQ03095.1"/>
    <property type="molecule type" value="Genomic_DNA"/>
</dbReference>
<dbReference type="GO" id="GO:0006417">
    <property type="term" value="P:regulation of translation"/>
    <property type="evidence" value="ECO:0007669"/>
    <property type="project" value="UniProtKB-KW"/>
</dbReference>
<dbReference type="GO" id="GO:0016887">
    <property type="term" value="F:ATP hydrolysis activity"/>
    <property type="evidence" value="ECO:0007669"/>
    <property type="project" value="InterPro"/>
</dbReference>
<reference evidence="14 15" key="1">
    <citation type="submission" date="2015-01" db="EMBL/GenBank/DDBJ databases">
        <authorList>
            <person name="Aslett A.Martin."/>
            <person name="De Silva Nishadi"/>
        </authorList>
    </citation>
    <scope>NUCLEOTIDE SEQUENCE [LARGE SCALE GENOMIC DNA]</scope>
    <source>
        <strain evidence="14 15">R28058</strain>
    </source>
</reference>
<dbReference type="GO" id="GO:0006412">
    <property type="term" value="P:translation"/>
    <property type="evidence" value="ECO:0007669"/>
    <property type="project" value="UniProtKB-KW"/>
</dbReference>
<evidence type="ECO:0000313" key="14">
    <source>
        <dbReference type="EMBL" id="CEQ03095.1"/>
    </source>
</evidence>
<evidence type="ECO:0000256" key="12">
    <source>
        <dbReference type="SAM" id="Coils"/>
    </source>
</evidence>
<keyword evidence="11" id="KW-0648">Protein biosynthesis</keyword>
<dbReference type="GO" id="GO:0005524">
    <property type="term" value="F:ATP binding"/>
    <property type="evidence" value="ECO:0007669"/>
    <property type="project" value="UniProtKB-KW"/>
</dbReference>
<evidence type="ECO:0000256" key="10">
    <source>
        <dbReference type="ARBA" id="ARBA00022884"/>
    </source>
</evidence>
<evidence type="ECO:0000256" key="6">
    <source>
        <dbReference type="ARBA" id="ARBA00022741"/>
    </source>
</evidence>
<feature type="coiled-coil region" evidence="12">
    <location>
        <begin position="575"/>
        <end position="619"/>
    </location>
</feature>
<dbReference type="FunFam" id="3.40.50.300:FF:000011">
    <property type="entry name" value="Putative ABC transporter ATP-binding component"/>
    <property type="match status" value="1"/>
</dbReference>